<dbReference type="GO" id="GO:0003700">
    <property type="term" value="F:DNA-binding transcription factor activity"/>
    <property type="evidence" value="ECO:0007669"/>
    <property type="project" value="InterPro"/>
</dbReference>
<organism evidence="5 6">
    <name type="scientific">Escherichia coli</name>
    <dbReference type="NCBI Taxonomy" id="562"/>
    <lineage>
        <taxon>Bacteria</taxon>
        <taxon>Pseudomonadati</taxon>
        <taxon>Pseudomonadota</taxon>
        <taxon>Gammaproteobacteria</taxon>
        <taxon>Enterobacterales</taxon>
        <taxon>Enterobacteriaceae</taxon>
        <taxon>Escherichia</taxon>
    </lineage>
</organism>
<keyword evidence="1" id="KW-0805">Transcription regulation</keyword>
<dbReference type="GO" id="GO:0043565">
    <property type="term" value="F:sequence-specific DNA binding"/>
    <property type="evidence" value="ECO:0007669"/>
    <property type="project" value="InterPro"/>
</dbReference>
<dbReference type="PANTHER" id="PTHR43280">
    <property type="entry name" value="ARAC-FAMILY TRANSCRIPTIONAL REGULATOR"/>
    <property type="match status" value="1"/>
</dbReference>
<keyword evidence="3" id="KW-0804">Transcription</keyword>
<evidence type="ECO:0000256" key="1">
    <source>
        <dbReference type="ARBA" id="ARBA00023015"/>
    </source>
</evidence>
<dbReference type="InterPro" id="IPR018060">
    <property type="entry name" value="HTH_AraC"/>
</dbReference>
<keyword evidence="2 5" id="KW-0238">DNA-binding</keyword>
<dbReference type="PANTHER" id="PTHR43280:SF33">
    <property type="entry name" value="HTH-TYPE TRANSCRIPTIONAL REGULATOR APPY-RELATED"/>
    <property type="match status" value="1"/>
</dbReference>
<sequence>MNYVCSVALICQPFDLIVNRRVISFRRNSLVILNDKVRRELPMNSSKIRIVDIDKKTCLSFFSDMNNELPKKLIVHKNGYLVEDNVPLPLVYALFEGLKIAGSYSLWLENKLCLSLLALFKNRESVNSFILAHLNTFTFKIISIVSINLEKQWQLKDIAGLIYVSESLVKKKLRDEGASFTGILRDLRMKMAEKLVISDAYTVNEIAKKCGYNSTSYFISTFKEFYGVTPSHYTGRTDKSSKDE</sequence>
<dbReference type="Proteomes" id="UP001295856">
    <property type="component" value="Plasmid pF1253-2"/>
</dbReference>
<evidence type="ECO:0000313" key="6">
    <source>
        <dbReference type="Proteomes" id="UP001295856"/>
    </source>
</evidence>
<gene>
    <name evidence="5" type="primary">appY</name>
    <name evidence="5" type="ORF">FGAF1253_47640</name>
</gene>
<dbReference type="PRINTS" id="PR00032">
    <property type="entry name" value="HTHARAC"/>
</dbReference>
<reference evidence="5" key="1">
    <citation type="submission" date="2023-10" db="EMBL/GenBank/DDBJ databases">
        <authorList>
            <person name="Leclercq S."/>
        </authorList>
    </citation>
    <scope>NUCLEOTIDE SEQUENCE</scope>
    <source>
        <strain evidence="5">F1253</strain>
        <plasmid evidence="5">pF1253-2</plasmid>
    </source>
</reference>
<name>A0AAV1ITL2_ECOLX</name>
<dbReference type="PROSITE" id="PS01124">
    <property type="entry name" value="HTH_ARAC_FAMILY_2"/>
    <property type="match status" value="1"/>
</dbReference>
<dbReference type="AlphaFoldDB" id="A0AAV1ITL2"/>
<protein>
    <submittedName>
        <fullName evidence="5">DNA-binding transcriptional activator AppY</fullName>
    </submittedName>
</protein>
<dbReference type="RefSeq" id="WP_187200993.1">
    <property type="nucleotide sequence ID" value="NZ_CP073989.1"/>
</dbReference>
<evidence type="ECO:0000256" key="3">
    <source>
        <dbReference type="ARBA" id="ARBA00023163"/>
    </source>
</evidence>
<feature type="domain" description="HTH araC/xylS-type" evidence="4">
    <location>
        <begin position="139"/>
        <end position="236"/>
    </location>
</feature>
<keyword evidence="5" id="KW-0614">Plasmid</keyword>
<dbReference type="EMBL" id="OY757133">
    <property type="protein sequence ID" value="CAK1261919.1"/>
    <property type="molecule type" value="Genomic_DNA"/>
</dbReference>
<dbReference type="SUPFAM" id="SSF46689">
    <property type="entry name" value="Homeodomain-like"/>
    <property type="match status" value="1"/>
</dbReference>
<dbReference type="Gene3D" id="1.10.10.60">
    <property type="entry name" value="Homeodomain-like"/>
    <property type="match status" value="1"/>
</dbReference>
<evidence type="ECO:0000259" key="4">
    <source>
        <dbReference type="PROSITE" id="PS01124"/>
    </source>
</evidence>
<dbReference type="SMART" id="SM00342">
    <property type="entry name" value="HTH_ARAC"/>
    <property type="match status" value="1"/>
</dbReference>
<dbReference type="Pfam" id="PF12833">
    <property type="entry name" value="HTH_18"/>
    <property type="match status" value="1"/>
</dbReference>
<geneLocation type="plasmid" evidence="5 6">
    <name>pF1253-2</name>
</geneLocation>
<evidence type="ECO:0000256" key="2">
    <source>
        <dbReference type="ARBA" id="ARBA00023125"/>
    </source>
</evidence>
<dbReference type="InterPro" id="IPR009057">
    <property type="entry name" value="Homeodomain-like_sf"/>
</dbReference>
<proteinExistence type="predicted"/>
<evidence type="ECO:0000313" key="5">
    <source>
        <dbReference type="EMBL" id="CAK1261919.1"/>
    </source>
</evidence>
<dbReference type="InterPro" id="IPR020449">
    <property type="entry name" value="Tscrpt_reg_AraC-type_HTH"/>
</dbReference>
<accession>A0AAV1ITL2</accession>